<reference evidence="2 3" key="1">
    <citation type="submission" date="2016-07" db="EMBL/GenBank/DDBJ databases">
        <title>Multiple horizontal gene transfer events from other fungi enriched the ability of initially mycotrophic Trichoderma (Ascomycota) to feed on dead plant biomass.</title>
        <authorList>
            <consortium name="DOE Joint Genome Institute"/>
            <person name="Aerts A."/>
            <person name="Atanasova L."/>
            <person name="Chenthamara K."/>
            <person name="Zhang J."/>
            <person name="Grujic M."/>
            <person name="Henrissat B."/>
            <person name="Kuo A."/>
            <person name="Salamov A."/>
            <person name="Lipzen A."/>
            <person name="Labutti K."/>
            <person name="Barry K."/>
            <person name="Miao Y."/>
            <person name="Rahimi M.J."/>
            <person name="Shen Q."/>
            <person name="Grigoriev I.V."/>
            <person name="Kubicek C.P."/>
            <person name="Druzhinina I.S."/>
        </authorList>
    </citation>
    <scope>NUCLEOTIDE SEQUENCE [LARGE SCALE GENOMIC DNA]</scope>
    <source>
        <strain evidence="2 3">ATCC 18648</strain>
    </source>
</reference>
<evidence type="ECO:0000313" key="2">
    <source>
        <dbReference type="EMBL" id="PTB71680.1"/>
    </source>
</evidence>
<dbReference type="AlphaFoldDB" id="A0A2T4BQW0"/>
<dbReference type="Proteomes" id="UP000240760">
    <property type="component" value="Unassembled WGS sequence"/>
</dbReference>
<proteinExistence type="predicted"/>
<feature type="compositionally biased region" description="Basic residues" evidence="1">
    <location>
        <begin position="38"/>
        <end position="54"/>
    </location>
</feature>
<evidence type="ECO:0000256" key="1">
    <source>
        <dbReference type="SAM" id="MobiDB-lite"/>
    </source>
</evidence>
<evidence type="ECO:0000313" key="3">
    <source>
        <dbReference type="Proteomes" id="UP000240760"/>
    </source>
</evidence>
<feature type="region of interest" description="Disordered" evidence="1">
    <location>
        <begin position="1"/>
        <end position="54"/>
    </location>
</feature>
<feature type="compositionally biased region" description="Basic residues" evidence="1">
    <location>
        <begin position="1"/>
        <end position="11"/>
    </location>
</feature>
<keyword evidence="3" id="KW-1185">Reference proteome</keyword>
<name>A0A2T4BQW0_TRILO</name>
<protein>
    <submittedName>
        <fullName evidence="2">Uncharacterized protein</fullName>
    </submittedName>
</protein>
<organism evidence="2 3">
    <name type="scientific">Trichoderma longibrachiatum ATCC 18648</name>
    <dbReference type="NCBI Taxonomy" id="983965"/>
    <lineage>
        <taxon>Eukaryota</taxon>
        <taxon>Fungi</taxon>
        <taxon>Dikarya</taxon>
        <taxon>Ascomycota</taxon>
        <taxon>Pezizomycotina</taxon>
        <taxon>Sordariomycetes</taxon>
        <taxon>Hypocreomycetidae</taxon>
        <taxon>Hypocreales</taxon>
        <taxon>Hypocreaceae</taxon>
        <taxon>Trichoderma</taxon>
    </lineage>
</organism>
<dbReference type="EMBL" id="KZ679146">
    <property type="protein sequence ID" value="PTB71680.1"/>
    <property type="molecule type" value="Genomic_DNA"/>
</dbReference>
<feature type="compositionally biased region" description="Basic residues" evidence="1">
    <location>
        <begin position="20"/>
        <end position="29"/>
    </location>
</feature>
<sequence length="164" mass="17540">MSLKGVSKRPNPRGSSAGTRKGKPNHRIRPSVDECGRWNRRQRAVSRGGSRHHQHGSIASLSICICAGLAPTITGKSYPQSALGQGTAATAGTLYVHFDRVCSARRLLLDRLDMANPDPASSQFSSCEQGTHPADFWTGSIRPRRLAPRGVSAATAREARVVGA</sequence>
<accession>A0A2T4BQW0</accession>
<gene>
    <name evidence="2" type="ORF">M440DRAFT_1139392</name>
</gene>